<dbReference type="PROSITE" id="PS51257">
    <property type="entry name" value="PROKAR_LIPOPROTEIN"/>
    <property type="match status" value="1"/>
</dbReference>
<evidence type="ECO:0000313" key="2">
    <source>
        <dbReference type="EMBL" id="GAA4698928.1"/>
    </source>
</evidence>
<evidence type="ECO:0000313" key="3">
    <source>
        <dbReference type="Proteomes" id="UP001499974"/>
    </source>
</evidence>
<dbReference type="EMBL" id="BAABKM010000002">
    <property type="protein sequence ID" value="GAA4698928.1"/>
    <property type="molecule type" value="Genomic_DNA"/>
</dbReference>
<keyword evidence="3" id="KW-1185">Reference proteome</keyword>
<dbReference type="Proteomes" id="UP001499974">
    <property type="component" value="Unassembled WGS sequence"/>
</dbReference>
<feature type="compositionally biased region" description="Low complexity" evidence="1">
    <location>
        <begin position="37"/>
        <end position="50"/>
    </location>
</feature>
<sequence length="170" mass="18233">MIGDVSRTRAALTALFLIPVLLLAGCSDDEPKPKFAPPSSEAPTSPTTTEVDPQAAFIDEFFSEVTNSISSGDPTPFLEMAPGCKNCQVIARNLSAAYEDGGRIEGGRWTVESATKSSESEWSLSLRTAEERWLDADDQVVKIVDPATLQVSLLLKPAGSGWTVQEMKLG</sequence>
<organism evidence="2 3">
    <name type="scientific">Nocardioides conyzicola</name>
    <dbReference type="NCBI Taxonomy" id="1651781"/>
    <lineage>
        <taxon>Bacteria</taxon>
        <taxon>Bacillati</taxon>
        <taxon>Actinomycetota</taxon>
        <taxon>Actinomycetes</taxon>
        <taxon>Propionibacteriales</taxon>
        <taxon>Nocardioidaceae</taxon>
        <taxon>Nocardioides</taxon>
    </lineage>
</organism>
<gene>
    <name evidence="2" type="ORF">GCM10023349_13970</name>
</gene>
<reference evidence="3" key="1">
    <citation type="journal article" date="2019" name="Int. J. Syst. Evol. Microbiol.">
        <title>The Global Catalogue of Microorganisms (GCM) 10K type strain sequencing project: providing services to taxonomists for standard genome sequencing and annotation.</title>
        <authorList>
            <consortium name="The Broad Institute Genomics Platform"/>
            <consortium name="The Broad Institute Genome Sequencing Center for Infectious Disease"/>
            <person name="Wu L."/>
            <person name="Ma J."/>
        </authorList>
    </citation>
    <scope>NUCLEOTIDE SEQUENCE [LARGE SCALE GENOMIC DNA]</scope>
    <source>
        <strain evidence="3">JCM 18531</strain>
    </source>
</reference>
<comment type="caution">
    <text evidence="2">The sequence shown here is derived from an EMBL/GenBank/DDBJ whole genome shotgun (WGS) entry which is preliminary data.</text>
</comment>
<name>A0ABP8X103_9ACTN</name>
<proteinExistence type="predicted"/>
<accession>A0ABP8X103</accession>
<dbReference type="RefSeq" id="WP_345520524.1">
    <property type="nucleotide sequence ID" value="NZ_BAABKM010000002.1"/>
</dbReference>
<protein>
    <recommendedName>
        <fullName evidence="4">Lipoprotein</fullName>
    </recommendedName>
</protein>
<feature type="region of interest" description="Disordered" evidence="1">
    <location>
        <begin position="31"/>
        <end position="50"/>
    </location>
</feature>
<evidence type="ECO:0008006" key="4">
    <source>
        <dbReference type="Google" id="ProtNLM"/>
    </source>
</evidence>
<evidence type="ECO:0000256" key="1">
    <source>
        <dbReference type="SAM" id="MobiDB-lite"/>
    </source>
</evidence>